<proteinExistence type="predicted"/>
<sequence length="112" mass="13036">MESLPVQVDNGQWEFGYLETLTDKTNSMQSHYQLLYSATCNNIPNISIQISCHYKPNQPPDQKSHFQRGSIVPPFHIYQYRLAVQTAPLWSIIRSPTCRKRHRDTGFEVINL</sequence>
<gene>
    <name evidence="1" type="ORF">CEXT_516211</name>
</gene>
<dbReference type="AlphaFoldDB" id="A0AAV4N8Z3"/>
<evidence type="ECO:0000313" key="1">
    <source>
        <dbReference type="EMBL" id="GIX81264.1"/>
    </source>
</evidence>
<evidence type="ECO:0000313" key="2">
    <source>
        <dbReference type="Proteomes" id="UP001054945"/>
    </source>
</evidence>
<keyword evidence="2" id="KW-1185">Reference proteome</keyword>
<name>A0AAV4N8Z3_CAEEX</name>
<reference evidence="1 2" key="1">
    <citation type="submission" date="2021-06" db="EMBL/GenBank/DDBJ databases">
        <title>Caerostris extrusa draft genome.</title>
        <authorList>
            <person name="Kono N."/>
            <person name="Arakawa K."/>
        </authorList>
    </citation>
    <scope>NUCLEOTIDE SEQUENCE [LARGE SCALE GENOMIC DNA]</scope>
</reference>
<dbReference type="EMBL" id="BPLR01020660">
    <property type="protein sequence ID" value="GIX81264.1"/>
    <property type="molecule type" value="Genomic_DNA"/>
</dbReference>
<organism evidence="1 2">
    <name type="scientific">Caerostris extrusa</name>
    <name type="common">Bark spider</name>
    <name type="synonym">Caerostris bankana</name>
    <dbReference type="NCBI Taxonomy" id="172846"/>
    <lineage>
        <taxon>Eukaryota</taxon>
        <taxon>Metazoa</taxon>
        <taxon>Ecdysozoa</taxon>
        <taxon>Arthropoda</taxon>
        <taxon>Chelicerata</taxon>
        <taxon>Arachnida</taxon>
        <taxon>Araneae</taxon>
        <taxon>Araneomorphae</taxon>
        <taxon>Entelegynae</taxon>
        <taxon>Araneoidea</taxon>
        <taxon>Araneidae</taxon>
        <taxon>Caerostris</taxon>
    </lineage>
</organism>
<comment type="caution">
    <text evidence="1">The sequence shown here is derived from an EMBL/GenBank/DDBJ whole genome shotgun (WGS) entry which is preliminary data.</text>
</comment>
<protein>
    <submittedName>
        <fullName evidence="1">Uncharacterized protein</fullName>
    </submittedName>
</protein>
<dbReference type="Proteomes" id="UP001054945">
    <property type="component" value="Unassembled WGS sequence"/>
</dbReference>
<accession>A0AAV4N8Z3</accession>